<organism evidence="1 2">
    <name type="scientific">Lacticaseibacillus suilingensis</name>
    <dbReference type="NCBI Taxonomy" id="2799577"/>
    <lineage>
        <taxon>Bacteria</taxon>
        <taxon>Bacillati</taxon>
        <taxon>Bacillota</taxon>
        <taxon>Bacilli</taxon>
        <taxon>Lactobacillales</taxon>
        <taxon>Lactobacillaceae</taxon>
        <taxon>Lacticaseibacillus</taxon>
    </lineage>
</organism>
<dbReference type="NCBIfam" id="NF033819">
    <property type="entry name" value="IS66_TnpB"/>
    <property type="match status" value="1"/>
</dbReference>
<keyword evidence="2" id="KW-1185">Reference proteome</keyword>
<dbReference type="PANTHER" id="PTHR36455">
    <property type="match status" value="1"/>
</dbReference>
<sequence length="130" mass="14970">MLIDIHKLSGIYLICGKTDLRRGIEGLAGVIQDEYQLDPYSRALFLFCGTRKDRFKALYWAGDGFILLYKRIEDGRLQWPTNQNEVKKLHAKQLERLLSGWGLESTVNQFCPRNNGRKPAVPVVHSTQHQ</sequence>
<dbReference type="Proteomes" id="UP001597199">
    <property type="component" value="Unassembled WGS sequence"/>
</dbReference>
<gene>
    <name evidence="1" type="primary">tnpB</name>
    <name evidence="1" type="ORF">ACFQ41_13310</name>
</gene>
<dbReference type="PANTHER" id="PTHR36455:SF1">
    <property type="entry name" value="BLR8292 PROTEIN"/>
    <property type="match status" value="1"/>
</dbReference>
<evidence type="ECO:0000313" key="1">
    <source>
        <dbReference type="EMBL" id="MFD1400265.1"/>
    </source>
</evidence>
<comment type="caution">
    <text evidence="1">The sequence shown here is derived from an EMBL/GenBank/DDBJ whole genome shotgun (WGS) entry which is preliminary data.</text>
</comment>
<dbReference type="InterPro" id="IPR008878">
    <property type="entry name" value="Transposase_IS66_Orf2"/>
</dbReference>
<dbReference type="Pfam" id="PF05717">
    <property type="entry name" value="TnpB_IS66"/>
    <property type="match status" value="1"/>
</dbReference>
<dbReference type="EMBL" id="JBHTOA010000068">
    <property type="protein sequence ID" value="MFD1400265.1"/>
    <property type="molecule type" value="Genomic_DNA"/>
</dbReference>
<accession>A0ABW4BIF9</accession>
<name>A0ABW4BIF9_9LACO</name>
<proteinExistence type="predicted"/>
<protein>
    <submittedName>
        <fullName evidence="1">IS66 family insertion sequence element accessory protein TnpB</fullName>
    </submittedName>
</protein>
<reference evidence="2" key="1">
    <citation type="journal article" date="2019" name="Int. J. Syst. Evol. Microbiol.">
        <title>The Global Catalogue of Microorganisms (GCM) 10K type strain sequencing project: providing services to taxonomists for standard genome sequencing and annotation.</title>
        <authorList>
            <consortium name="The Broad Institute Genomics Platform"/>
            <consortium name="The Broad Institute Genome Sequencing Center for Infectious Disease"/>
            <person name="Wu L."/>
            <person name="Ma J."/>
        </authorList>
    </citation>
    <scope>NUCLEOTIDE SEQUENCE [LARGE SCALE GENOMIC DNA]</scope>
    <source>
        <strain evidence="2">CCM 9110</strain>
    </source>
</reference>
<evidence type="ECO:0000313" key="2">
    <source>
        <dbReference type="Proteomes" id="UP001597199"/>
    </source>
</evidence>
<dbReference type="RefSeq" id="WP_203632843.1">
    <property type="nucleotide sequence ID" value="NZ_JBHTOA010000068.1"/>
</dbReference>